<keyword evidence="6 8" id="KW-0560">Oxidoreductase</keyword>
<proteinExistence type="inferred from homology"/>
<dbReference type="RefSeq" id="WP_272436539.1">
    <property type="nucleotide sequence ID" value="NZ_JAMQKB010000008.1"/>
</dbReference>
<dbReference type="SUPFAM" id="SSF53597">
    <property type="entry name" value="Dihydrofolate reductase-like"/>
    <property type="match status" value="1"/>
</dbReference>
<dbReference type="InterPro" id="IPR024072">
    <property type="entry name" value="DHFR-like_dom_sf"/>
</dbReference>
<comment type="catalytic activity">
    <reaction evidence="8">
        <text>(6S)-5,6,7,8-tetrahydrofolate + NADP(+) = 7,8-dihydrofolate + NADPH + H(+)</text>
        <dbReference type="Rhea" id="RHEA:15009"/>
        <dbReference type="ChEBI" id="CHEBI:15378"/>
        <dbReference type="ChEBI" id="CHEBI:57451"/>
        <dbReference type="ChEBI" id="CHEBI:57453"/>
        <dbReference type="ChEBI" id="CHEBI:57783"/>
        <dbReference type="ChEBI" id="CHEBI:58349"/>
        <dbReference type="EC" id="1.5.1.3"/>
    </reaction>
</comment>
<keyword evidence="5 8" id="KW-0521">NADP</keyword>
<dbReference type="Gene3D" id="3.40.430.10">
    <property type="entry name" value="Dihydrofolate Reductase, subunit A"/>
    <property type="match status" value="1"/>
</dbReference>
<evidence type="ECO:0000256" key="6">
    <source>
        <dbReference type="ARBA" id="ARBA00023002"/>
    </source>
</evidence>
<reference evidence="11" key="1">
    <citation type="submission" date="2022-06" db="EMBL/GenBank/DDBJ databases">
        <title>Aquibacillus sp. a new bacterium isolated from soil saline samples.</title>
        <authorList>
            <person name="Galisteo C."/>
            <person name="De La Haba R."/>
            <person name="Sanchez-Porro C."/>
            <person name="Ventosa A."/>
        </authorList>
    </citation>
    <scope>NUCLEOTIDE SEQUENCE</scope>
    <source>
        <strain evidence="11">3ASR75-11</strain>
    </source>
</reference>
<evidence type="ECO:0000256" key="2">
    <source>
        <dbReference type="ARBA" id="ARBA00009539"/>
    </source>
</evidence>
<dbReference type="PANTHER" id="PTHR48069">
    <property type="entry name" value="DIHYDROFOLATE REDUCTASE"/>
    <property type="match status" value="1"/>
</dbReference>
<dbReference type="GO" id="GO:0046654">
    <property type="term" value="P:tetrahydrofolate biosynthetic process"/>
    <property type="evidence" value="ECO:0007669"/>
    <property type="project" value="InterPro"/>
</dbReference>
<keyword evidence="4 8" id="KW-0554">One-carbon metabolism</keyword>
<evidence type="ECO:0000256" key="9">
    <source>
        <dbReference type="RuleBase" id="RU004474"/>
    </source>
</evidence>
<sequence length="163" mass="19509">MISLLFAMDRNRVIGSNNDLPWRLPKDLKFFKELTVTHSVVMGRKTFNSMGRPLPNRENIVLTRDKTFLPSGCRVIHSIETIVQWNKNSREKEWFVIGGAEIFKQILPYADRMYMTYIDEVFEGDTYFPLYNENEWTLTKKENGVKDENNPYDYYFLQYDRKR</sequence>
<dbReference type="CDD" id="cd00209">
    <property type="entry name" value="DHFR"/>
    <property type="match status" value="1"/>
</dbReference>
<evidence type="ECO:0000256" key="3">
    <source>
        <dbReference type="ARBA" id="ARBA00012856"/>
    </source>
</evidence>
<dbReference type="PIRSF" id="PIRSF000194">
    <property type="entry name" value="DHFR"/>
    <property type="match status" value="1"/>
</dbReference>
<dbReference type="GO" id="GO:0070401">
    <property type="term" value="F:NADP+ binding"/>
    <property type="evidence" value="ECO:0007669"/>
    <property type="project" value="UniProtKB-ARBA"/>
</dbReference>
<comment type="function">
    <text evidence="7 8">Key enzyme in folate metabolism. Catalyzes an essential reaction for de novo glycine and purine synthesis, and for DNA precursor synthesis.</text>
</comment>
<gene>
    <name evidence="11" type="ORF">NC797_09465</name>
</gene>
<evidence type="ECO:0000256" key="7">
    <source>
        <dbReference type="ARBA" id="ARBA00025067"/>
    </source>
</evidence>
<evidence type="ECO:0000259" key="10">
    <source>
        <dbReference type="PROSITE" id="PS51330"/>
    </source>
</evidence>
<accession>A0A9X3WRJ3</accession>
<organism evidence="11 12">
    <name type="scientific">Terrihalobacillus insolitus</name>
    <dbReference type="NCBI Taxonomy" id="2950438"/>
    <lineage>
        <taxon>Bacteria</taxon>
        <taxon>Bacillati</taxon>
        <taxon>Bacillota</taxon>
        <taxon>Bacilli</taxon>
        <taxon>Bacillales</taxon>
        <taxon>Bacillaceae</taxon>
        <taxon>Terrihalobacillus</taxon>
    </lineage>
</organism>
<dbReference type="FunFam" id="3.40.430.10:FF:000001">
    <property type="entry name" value="Dihydrofolate reductase"/>
    <property type="match status" value="1"/>
</dbReference>
<dbReference type="GO" id="GO:0004146">
    <property type="term" value="F:dihydrofolate reductase activity"/>
    <property type="evidence" value="ECO:0007669"/>
    <property type="project" value="UniProtKB-EC"/>
</dbReference>
<evidence type="ECO:0000313" key="11">
    <source>
        <dbReference type="EMBL" id="MDC3424737.1"/>
    </source>
</evidence>
<dbReference type="PROSITE" id="PS00075">
    <property type="entry name" value="DHFR_1"/>
    <property type="match status" value="1"/>
</dbReference>
<dbReference type="AlphaFoldDB" id="A0A9X3WRJ3"/>
<dbReference type="Pfam" id="PF00186">
    <property type="entry name" value="DHFR_1"/>
    <property type="match status" value="1"/>
</dbReference>
<feature type="domain" description="DHFR" evidence="10">
    <location>
        <begin position="1"/>
        <end position="161"/>
    </location>
</feature>
<dbReference type="Proteomes" id="UP001145050">
    <property type="component" value="Unassembled WGS sequence"/>
</dbReference>
<dbReference type="InterPro" id="IPR012259">
    <property type="entry name" value="DHFR"/>
</dbReference>
<dbReference type="PRINTS" id="PR00070">
    <property type="entry name" value="DHFR"/>
</dbReference>
<dbReference type="GO" id="GO:0005829">
    <property type="term" value="C:cytosol"/>
    <property type="evidence" value="ECO:0007669"/>
    <property type="project" value="TreeGrafter"/>
</dbReference>
<comment type="similarity">
    <text evidence="2 8 9">Belongs to the dihydrofolate reductase family.</text>
</comment>
<dbReference type="EMBL" id="JAMQKB010000008">
    <property type="protein sequence ID" value="MDC3424737.1"/>
    <property type="molecule type" value="Genomic_DNA"/>
</dbReference>
<keyword evidence="12" id="KW-1185">Reference proteome</keyword>
<comment type="pathway">
    <text evidence="1 8">Cofactor biosynthesis; tetrahydrofolate biosynthesis; 5,6,7,8-tetrahydrofolate from 7,8-dihydrofolate: step 1/1.</text>
</comment>
<dbReference type="PANTHER" id="PTHR48069:SF3">
    <property type="entry name" value="DIHYDROFOLATE REDUCTASE"/>
    <property type="match status" value="1"/>
</dbReference>
<dbReference type="GO" id="GO:0006730">
    <property type="term" value="P:one-carbon metabolic process"/>
    <property type="evidence" value="ECO:0007669"/>
    <property type="project" value="UniProtKB-KW"/>
</dbReference>
<evidence type="ECO:0000256" key="5">
    <source>
        <dbReference type="ARBA" id="ARBA00022857"/>
    </source>
</evidence>
<dbReference type="InterPro" id="IPR001796">
    <property type="entry name" value="DHFR_dom"/>
</dbReference>
<evidence type="ECO:0000256" key="8">
    <source>
        <dbReference type="PIRNR" id="PIRNR000194"/>
    </source>
</evidence>
<evidence type="ECO:0000256" key="1">
    <source>
        <dbReference type="ARBA" id="ARBA00004903"/>
    </source>
</evidence>
<dbReference type="GO" id="GO:0046452">
    <property type="term" value="P:dihydrofolate metabolic process"/>
    <property type="evidence" value="ECO:0007669"/>
    <property type="project" value="TreeGrafter"/>
</dbReference>
<dbReference type="InterPro" id="IPR017925">
    <property type="entry name" value="DHFR_CS"/>
</dbReference>
<comment type="caution">
    <text evidence="11">The sequence shown here is derived from an EMBL/GenBank/DDBJ whole genome shotgun (WGS) entry which is preliminary data.</text>
</comment>
<evidence type="ECO:0000313" key="12">
    <source>
        <dbReference type="Proteomes" id="UP001145050"/>
    </source>
</evidence>
<evidence type="ECO:0000256" key="4">
    <source>
        <dbReference type="ARBA" id="ARBA00022563"/>
    </source>
</evidence>
<dbReference type="PROSITE" id="PS51330">
    <property type="entry name" value="DHFR_2"/>
    <property type="match status" value="1"/>
</dbReference>
<name>A0A9X3WRJ3_9BACI</name>
<protein>
    <recommendedName>
        <fullName evidence="3 8">Dihydrofolate reductase</fullName>
        <ecNumber evidence="3 8">1.5.1.3</ecNumber>
    </recommendedName>
</protein>
<dbReference type="GO" id="GO:0046655">
    <property type="term" value="P:folic acid metabolic process"/>
    <property type="evidence" value="ECO:0007669"/>
    <property type="project" value="TreeGrafter"/>
</dbReference>
<dbReference type="EC" id="1.5.1.3" evidence="3 8"/>